<organism evidence="1 2">
    <name type="scientific">Paraburkholderia kirstenboschensis</name>
    <dbReference type="NCBI Taxonomy" id="1245436"/>
    <lineage>
        <taxon>Bacteria</taxon>
        <taxon>Pseudomonadati</taxon>
        <taxon>Pseudomonadota</taxon>
        <taxon>Betaproteobacteria</taxon>
        <taxon>Burkholderiales</taxon>
        <taxon>Burkholderiaceae</taxon>
        <taxon>Paraburkholderia</taxon>
    </lineage>
</organism>
<name>A0ABZ0ERP2_9BURK</name>
<evidence type="ECO:0000313" key="2">
    <source>
        <dbReference type="Proteomes" id="UP001302652"/>
    </source>
</evidence>
<accession>A0ABZ0ERP2</accession>
<keyword evidence="2" id="KW-1185">Reference proteome</keyword>
<protein>
    <recommendedName>
        <fullName evidence="3">DNA-binding protein</fullName>
    </recommendedName>
</protein>
<gene>
    <name evidence="1" type="ORF">RW095_26820</name>
</gene>
<dbReference type="RefSeq" id="WP_317021847.1">
    <property type="nucleotide sequence ID" value="NZ_CP136513.1"/>
</dbReference>
<reference evidence="1 2" key="1">
    <citation type="submission" date="2023-10" db="EMBL/GenBank/DDBJ databases">
        <title>Surface-active antibiotics is a multifunctional adaptation for post-fire microbes.</title>
        <authorList>
            <person name="Liu M.D."/>
            <person name="Du Y."/>
            <person name="Koupaei S.K."/>
            <person name="Kim N.R."/>
            <person name="Zhang W."/>
            <person name="Traxler M.F."/>
        </authorList>
    </citation>
    <scope>NUCLEOTIDE SEQUENCE [LARGE SCALE GENOMIC DNA]</scope>
    <source>
        <strain evidence="1 2">F3</strain>
    </source>
</reference>
<proteinExistence type="predicted"/>
<evidence type="ECO:0008006" key="3">
    <source>
        <dbReference type="Google" id="ProtNLM"/>
    </source>
</evidence>
<sequence>MQAIQHEGIFKSAHEAIVFACNYTSQQYAMSPMAKLLQRGAHGSGRGLVGLDGAAQSGMVFAELDALDYLQMLILVAKNSPRKERCECKHACCSGWKANPIYRDAVSQITELVMPALGSAFSFRRHRHAVVDKYFGEKHDIKSIAEDLGIPPRTADRHASLIRNFLKDAEKDAWTKWYERLDEAGMLLQTA</sequence>
<evidence type="ECO:0000313" key="1">
    <source>
        <dbReference type="EMBL" id="WOD19825.1"/>
    </source>
</evidence>
<dbReference type="Proteomes" id="UP001302652">
    <property type="component" value="Chromosome 1"/>
</dbReference>
<dbReference type="EMBL" id="CP136513">
    <property type="protein sequence ID" value="WOD19825.1"/>
    <property type="molecule type" value="Genomic_DNA"/>
</dbReference>